<reference evidence="2" key="1">
    <citation type="submission" date="2018-09" db="EMBL/GenBank/DDBJ databases">
        <title>Draft Genome Sequence of Mediterraneibacter sp. KCTC 15684.</title>
        <authorList>
            <person name="Kim J.S."/>
            <person name="Han K.I."/>
            <person name="Suh M.K."/>
            <person name="Lee K.C."/>
            <person name="Eom M.K."/>
            <person name="Lee J.H."/>
            <person name="Park S.H."/>
            <person name="Kang S.W."/>
            <person name="Park J.E."/>
            <person name="Oh B.S."/>
            <person name="Yu S.Y."/>
            <person name="Choi S.H."/>
            <person name="Lee D.H."/>
            <person name="Yoon H."/>
            <person name="Kim B."/>
            <person name="Yang S.J."/>
            <person name="Lee J.S."/>
        </authorList>
    </citation>
    <scope>NUCLEOTIDE SEQUENCE [LARGE SCALE GENOMIC DNA]</scope>
    <source>
        <strain evidence="2">KCTC 15684</strain>
    </source>
</reference>
<organism evidence="1 2">
    <name type="scientific">Mediterraneibacter butyricigenes</name>
    <dbReference type="NCBI Taxonomy" id="2316025"/>
    <lineage>
        <taxon>Bacteria</taxon>
        <taxon>Bacillati</taxon>
        <taxon>Bacillota</taxon>
        <taxon>Clostridia</taxon>
        <taxon>Lachnospirales</taxon>
        <taxon>Lachnospiraceae</taxon>
        <taxon>Mediterraneibacter</taxon>
    </lineage>
</organism>
<keyword evidence="2" id="KW-1185">Reference proteome</keyword>
<proteinExistence type="predicted"/>
<comment type="caution">
    <text evidence="1">The sequence shown here is derived from an EMBL/GenBank/DDBJ whole genome shotgun (WGS) entry which is preliminary data.</text>
</comment>
<evidence type="ECO:0000313" key="2">
    <source>
        <dbReference type="Proteomes" id="UP000265643"/>
    </source>
</evidence>
<dbReference type="AlphaFoldDB" id="A0A391P8M1"/>
<dbReference type="EMBL" id="BHGK01000001">
    <property type="protein sequence ID" value="GCA66049.1"/>
    <property type="molecule type" value="Genomic_DNA"/>
</dbReference>
<accession>A0A391P8M1</accession>
<gene>
    <name evidence="1" type="ORF">KGMB01110_04850</name>
</gene>
<name>A0A391P8M1_9FIRM</name>
<sequence length="50" mass="5910">MVVETISIRDGTYHFDDEAYKDQTPEQTARIIRNYSEFITRCLLQKIKTA</sequence>
<dbReference type="Proteomes" id="UP000265643">
    <property type="component" value="Unassembled WGS sequence"/>
</dbReference>
<dbReference type="RefSeq" id="WP_156085431.1">
    <property type="nucleotide sequence ID" value="NZ_BHGK01000001.1"/>
</dbReference>
<protein>
    <submittedName>
        <fullName evidence="1">Uncharacterized protein</fullName>
    </submittedName>
</protein>
<evidence type="ECO:0000313" key="1">
    <source>
        <dbReference type="EMBL" id="GCA66049.1"/>
    </source>
</evidence>